<dbReference type="InterPro" id="IPR003593">
    <property type="entry name" value="AAA+_ATPase"/>
</dbReference>
<dbReference type="FunFam" id="3.40.50.300:FF:000997">
    <property type="entry name" value="Multidrug resistance-associated protein 1"/>
    <property type="match status" value="1"/>
</dbReference>
<dbReference type="SUPFAM" id="SSF90123">
    <property type="entry name" value="ABC transporter transmembrane region"/>
    <property type="match status" value="1"/>
</dbReference>
<dbReference type="FunCoup" id="A0A0V0R055">
    <property type="interactions" value="2"/>
</dbReference>
<evidence type="ECO:0000256" key="10">
    <source>
        <dbReference type="SAM" id="Coils"/>
    </source>
</evidence>
<keyword evidence="5" id="KW-0677">Repeat</keyword>
<evidence type="ECO:0000256" key="9">
    <source>
        <dbReference type="ARBA" id="ARBA00023136"/>
    </source>
</evidence>
<dbReference type="AlphaFoldDB" id="A0A0V0R055"/>
<dbReference type="SUPFAM" id="SSF52540">
    <property type="entry name" value="P-loop containing nucleoside triphosphate hydrolases"/>
    <property type="match status" value="2"/>
</dbReference>
<dbReference type="InterPro" id="IPR017871">
    <property type="entry name" value="ABC_transporter-like_CS"/>
</dbReference>
<dbReference type="InterPro" id="IPR050173">
    <property type="entry name" value="ABC_transporter_C-like"/>
</dbReference>
<dbReference type="SMART" id="SM00382">
    <property type="entry name" value="AAA"/>
    <property type="match status" value="2"/>
</dbReference>
<dbReference type="FunFam" id="3.40.50.300:FF:000610">
    <property type="entry name" value="Multidrug resistance-associated ABC transporter"/>
    <property type="match status" value="1"/>
</dbReference>
<dbReference type="GO" id="GO:0016887">
    <property type="term" value="F:ATP hydrolysis activity"/>
    <property type="evidence" value="ECO:0007669"/>
    <property type="project" value="InterPro"/>
</dbReference>
<dbReference type="GO" id="GO:0005524">
    <property type="term" value="F:ATP binding"/>
    <property type="evidence" value="ECO:0007669"/>
    <property type="project" value="UniProtKB-KW"/>
</dbReference>
<feature type="domain" description="ABC transporter" evidence="13">
    <location>
        <begin position="682"/>
        <end position="915"/>
    </location>
</feature>
<dbReference type="CDD" id="cd18580">
    <property type="entry name" value="ABC_6TM_ABCC_D2"/>
    <property type="match status" value="1"/>
</dbReference>
<dbReference type="InterPro" id="IPR044726">
    <property type="entry name" value="ABCC_6TM_D2"/>
</dbReference>
<dbReference type="InterPro" id="IPR011527">
    <property type="entry name" value="ABC1_TM_dom"/>
</dbReference>
<protein>
    <submittedName>
        <fullName evidence="15">p-loop containing nucleoside triphosphate hydrolase</fullName>
    </submittedName>
</protein>
<keyword evidence="3" id="KW-0813">Transport</keyword>
<feature type="domain" description="ABC transporter" evidence="13">
    <location>
        <begin position="1"/>
        <end position="224"/>
    </location>
</feature>
<evidence type="ECO:0000313" key="15">
    <source>
        <dbReference type="EMBL" id="KRX07927.1"/>
    </source>
</evidence>
<comment type="caution">
    <text evidence="15">The sequence shown here is derived from an EMBL/GenBank/DDBJ whole genome shotgun (WGS) entry which is preliminary data.</text>
</comment>
<dbReference type="InterPro" id="IPR003439">
    <property type="entry name" value="ABC_transporter-like_ATP-bd"/>
</dbReference>
<feature type="transmembrane region" description="Helical" evidence="12">
    <location>
        <begin position="429"/>
        <end position="456"/>
    </location>
</feature>
<feature type="region of interest" description="Disordered" evidence="11">
    <location>
        <begin position="277"/>
        <end position="301"/>
    </location>
</feature>
<dbReference type="PANTHER" id="PTHR24223:SF456">
    <property type="entry name" value="MULTIDRUG RESISTANCE-ASSOCIATED PROTEIN LETHAL(2)03659"/>
    <property type="match status" value="1"/>
</dbReference>
<evidence type="ECO:0000313" key="16">
    <source>
        <dbReference type="Proteomes" id="UP000054937"/>
    </source>
</evidence>
<dbReference type="CDD" id="cd03244">
    <property type="entry name" value="ABCC_MRP_domain2"/>
    <property type="match status" value="1"/>
</dbReference>
<evidence type="ECO:0000256" key="5">
    <source>
        <dbReference type="ARBA" id="ARBA00022737"/>
    </source>
</evidence>
<dbReference type="CDD" id="cd03250">
    <property type="entry name" value="ABCC_MRP_domain1"/>
    <property type="match status" value="1"/>
</dbReference>
<feature type="domain" description="ABC transmembrane type-1" evidence="14">
    <location>
        <begin position="389"/>
        <end position="599"/>
    </location>
</feature>
<proteinExistence type="inferred from homology"/>
<keyword evidence="4 12" id="KW-0812">Transmembrane</keyword>
<feature type="transmembrane region" description="Helical" evidence="12">
    <location>
        <begin position="373"/>
        <end position="397"/>
    </location>
</feature>
<evidence type="ECO:0000259" key="13">
    <source>
        <dbReference type="PROSITE" id="PS50893"/>
    </source>
</evidence>
<feature type="coiled-coil region" evidence="10">
    <location>
        <begin position="328"/>
        <end position="366"/>
    </location>
</feature>
<dbReference type="Proteomes" id="UP000054937">
    <property type="component" value="Unassembled WGS sequence"/>
</dbReference>
<feature type="transmembrane region" description="Helical" evidence="12">
    <location>
        <begin position="502"/>
        <end position="521"/>
    </location>
</feature>
<keyword evidence="10" id="KW-0175">Coiled coil</keyword>
<dbReference type="OMA" id="SIWISKW"/>
<comment type="subcellular location">
    <subcellularLocation>
        <location evidence="1">Membrane</location>
        <topology evidence="1">Multi-pass membrane protein</topology>
    </subcellularLocation>
</comment>
<comment type="similarity">
    <text evidence="2">Belongs to the ABC transporter superfamily. ABCC family. Conjugate transporter (TC 3.A.1.208) subfamily.</text>
</comment>
<name>A0A0V0R055_PSEPJ</name>
<keyword evidence="15" id="KW-0378">Hydrolase</keyword>
<evidence type="ECO:0000256" key="4">
    <source>
        <dbReference type="ARBA" id="ARBA00022692"/>
    </source>
</evidence>
<evidence type="ECO:0000256" key="1">
    <source>
        <dbReference type="ARBA" id="ARBA00004141"/>
    </source>
</evidence>
<dbReference type="PROSITE" id="PS50929">
    <property type="entry name" value="ABC_TM1F"/>
    <property type="match status" value="1"/>
</dbReference>
<keyword evidence="8 12" id="KW-1133">Transmembrane helix</keyword>
<gene>
    <name evidence="15" type="ORF">PPERSA_10315</name>
</gene>
<dbReference type="GO" id="GO:0140359">
    <property type="term" value="F:ABC-type transporter activity"/>
    <property type="evidence" value="ECO:0007669"/>
    <property type="project" value="InterPro"/>
</dbReference>
<evidence type="ECO:0000259" key="14">
    <source>
        <dbReference type="PROSITE" id="PS50929"/>
    </source>
</evidence>
<dbReference type="GO" id="GO:0016020">
    <property type="term" value="C:membrane"/>
    <property type="evidence" value="ECO:0007669"/>
    <property type="project" value="UniProtKB-SubCell"/>
</dbReference>
<keyword evidence="6" id="KW-0547">Nucleotide-binding</keyword>
<keyword evidence="16" id="KW-1185">Reference proteome</keyword>
<dbReference type="EMBL" id="LDAU01000078">
    <property type="protein sequence ID" value="KRX07927.1"/>
    <property type="molecule type" value="Genomic_DNA"/>
</dbReference>
<evidence type="ECO:0000256" key="2">
    <source>
        <dbReference type="ARBA" id="ARBA00009726"/>
    </source>
</evidence>
<dbReference type="PANTHER" id="PTHR24223">
    <property type="entry name" value="ATP-BINDING CASSETTE SUB-FAMILY C"/>
    <property type="match status" value="1"/>
</dbReference>
<evidence type="ECO:0000256" key="11">
    <source>
        <dbReference type="SAM" id="MobiDB-lite"/>
    </source>
</evidence>
<dbReference type="PROSITE" id="PS50893">
    <property type="entry name" value="ABC_TRANSPORTER_2"/>
    <property type="match status" value="2"/>
</dbReference>
<dbReference type="Gene3D" id="3.40.50.300">
    <property type="entry name" value="P-loop containing nucleotide triphosphate hydrolases"/>
    <property type="match status" value="2"/>
</dbReference>
<keyword evidence="7" id="KW-0067">ATP-binding</keyword>
<dbReference type="PROSITE" id="PS00211">
    <property type="entry name" value="ABC_TRANSPORTER_1"/>
    <property type="match status" value="2"/>
</dbReference>
<dbReference type="Pfam" id="PF00664">
    <property type="entry name" value="ABC_membrane"/>
    <property type="match status" value="1"/>
</dbReference>
<evidence type="ECO:0000256" key="8">
    <source>
        <dbReference type="ARBA" id="ARBA00022989"/>
    </source>
</evidence>
<dbReference type="InterPro" id="IPR027417">
    <property type="entry name" value="P-loop_NTPase"/>
</dbReference>
<reference evidence="15 16" key="1">
    <citation type="journal article" date="2015" name="Sci. Rep.">
        <title>Genome of the facultative scuticociliatosis pathogen Pseudocohnilembus persalinus provides insight into its virulence through horizontal gene transfer.</title>
        <authorList>
            <person name="Xiong J."/>
            <person name="Wang G."/>
            <person name="Cheng J."/>
            <person name="Tian M."/>
            <person name="Pan X."/>
            <person name="Warren A."/>
            <person name="Jiang C."/>
            <person name="Yuan D."/>
            <person name="Miao W."/>
        </authorList>
    </citation>
    <scope>NUCLEOTIDE SEQUENCE [LARGE SCALE GENOMIC DNA]</scope>
    <source>
        <strain evidence="15">36N120E</strain>
    </source>
</reference>
<organism evidence="15 16">
    <name type="scientific">Pseudocohnilembus persalinus</name>
    <name type="common">Ciliate</name>
    <dbReference type="NCBI Taxonomy" id="266149"/>
    <lineage>
        <taxon>Eukaryota</taxon>
        <taxon>Sar</taxon>
        <taxon>Alveolata</taxon>
        <taxon>Ciliophora</taxon>
        <taxon>Intramacronucleata</taxon>
        <taxon>Oligohymenophorea</taxon>
        <taxon>Scuticociliatia</taxon>
        <taxon>Philasterida</taxon>
        <taxon>Pseudocohnilembidae</taxon>
        <taxon>Pseudocohnilembus</taxon>
    </lineage>
</organism>
<keyword evidence="9 12" id="KW-0472">Membrane</keyword>
<dbReference type="InterPro" id="IPR036640">
    <property type="entry name" value="ABC1_TM_sf"/>
</dbReference>
<dbReference type="InParanoid" id="A0A0V0R055"/>
<evidence type="ECO:0000256" key="12">
    <source>
        <dbReference type="SAM" id="Phobius"/>
    </source>
</evidence>
<sequence>MKIRENLKIPKGKMVAFIGDVGAGKSSFLYSLLGEMLYDNEEQLKFTQEGEQLLQQNPQVYINGSISLVNQKPWMVSDTIENNILFGKPLNRQRYEQTIQNCSLTHDFTVLQKGDQTIIGEQGVNLSGGQKARISLARAVYSDSDILLLDDILSAVDVHVGKKIIKDCMTEFLKDKTRVLITHALYYMKYMDYIYLMDNGEIIEYGTYEEMKKSQQFKKVFEKIMRKNAEDNVEDNIDEEDEEEQQLEYIEQSDNNKQQNLQLLDNKIPSDIQISGQNLQQAEVETKKYEREDEISENDIDKQIEQLEQKRSSKAKKSFQQQQAVLVKQKLKEENIKNSEKKSQQNQELEQEKGKLEDLFVKEDRNKGKVSMIYYWLFAKYNGGIIYIFALFFFSLFSQSMRVLSSIWIGIWTEKSNDPDYDQSENNFYLTWFTILSLSISMGTLFRASVAILCNFRCIIQLHQQMMVHLIYAPLNEFFDRIPQGRILNRLSKDINILDTQLPMSIAAMFVSGFGVVGTIFLCAYAATPYILIPALVFFYICYQVYQYYMKCHLEIVRLESITKSPVVSFFNETLMGLHSVRAYNRQSDFINVFSAYQDSSKTGLVLTYSLNIDMIFRWFLMNIGWTEERFVSFERCYAYLSIESEKGYKEFLDKRPELIKKKQPLHNKIPELENWPQNGVVEFRDVYVKYRENLETVLNGLSFKVESNQKIGIVGRTGAGKSTITLCILRILELLKGQIIIDGQDISLLSLDELRSKITIILQDPSLFQGTLRKNLDPLGELSDSQLIDTMKKCNLCRFLQEREGLDTQIQDGGGNLSVGEKQLICIARALLKKSKVVLIDEATANIDIQTEQMIQETIKVVFKECTVLTIAHRINTILESDKILVMDSGKLSEFDSPQTLLQNPDSLFYSLHQQALKEHNL</sequence>
<accession>A0A0V0R055</accession>
<evidence type="ECO:0000256" key="7">
    <source>
        <dbReference type="ARBA" id="ARBA00022840"/>
    </source>
</evidence>
<evidence type="ECO:0000256" key="6">
    <source>
        <dbReference type="ARBA" id="ARBA00022741"/>
    </source>
</evidence>
<evidence type="ECO:0000256" key="3">
    <source>
        <dbReference type="ARBA" id="ARBA00022448"/>
    </source>
</evidence>
<dbReference type="Gene3D" id="1.20.1560.10">
    <property type="entry name" value="ABC transporter type 1, transmembrane domain"/>
    <property type="match status" value="1"/>
</dbReference>
<dbReference type="OrthoDB" id="6500128at2759"/>
<dbReference type="Pfam" id="PF00005">
    <property type="entry name" value="ABC_tran"/>
    <property type="match status" value="2"/>
</dbReference>